<sequence>MTAQRGKDLLLKLSDASDPEAFSIIGGLRTKTLSLNTQMIDVTHSQSSGGWRELLVGGGVRQASVSGAGVFLNDASAVTVRSVFFAGETRNWQIIIPGFGTIAGAFLITNLDYAGEHDREATMALALESAGAITFAAEGA</sequence>
<dbReference type="NCBIfam" id="TIGR02126">
    <property type="entry name" value="phgtail_TP901_1"/>
    <property type="match status" value="1"/>
</dbReference>
<reference evidence="1 2" key="1">
    <citation type="submission" date="2024-05" db="EMBL/GenBank/DDBJ databases">
        <title>Three bacterial strains, DH-69, EH-24, and ECK-19 isolated from coastal sediments.</title>
        <authorList>
            <person name="Ye Y.-Q."/>
            <person name="Du Z.-J."/>
        </authorList>
    </citation>
    <scope>NUCLEOTIDE SEQUENCE [LARGE SCALE GENOMIC DNA]</scope>
    <source>
        <strain evidence="1 2">ECK-19</strain>
    </source>
</reference>
<protein>
    <submittedName>
        <fullName evidence="1">Phage major tail protein, TP901-1 family</fullName>
    </submittedName>
</protein>
<evidence type="ECO:0000313" key="2">
    <source>
        <dbReference type="Proteomes" id="UP001560685"/>
    </source>
</evidence>
<evidence type="ECO:0000313" key="1">
    <source>
        <dbReference type="EMBL" id="MEX6632152.1"/>
    </source>
</evidence>
<dbReference type="InterPro" id="IPR022344">
    <property type="entry name" value="GTA_major-tail"/>
</dbReference>
<dbReference type="InterPro" id="IPR011855">
    <property type="entry name" value="Phgtail_TP901_1"/>
</dbReference>
<dbReference type="EMBL" id="JBEHZE010000001">
    <property type="protein sequence ID" value="MEX6632152.1"/>
    <property type="molecule type" value="Genomic_DNA"/>
</dbReference>
<comment type="caution">
    <text evidence="1">The sequence shown here is derived from an EMBL/GenBank/DDBJ whole genome shotgun (WGS) entry which is preliminary data.</text>
</comment>
<organism evidence="1 2">
    <name type="scientific">Hyphococcus lacteus</name>
    <dbReference type="NCBI Taxonomy" id="3143536"/>
    <lineage>
        <taxon>Bacteria</taxon>
        <taxon>Pseudomonadati</taxon>
        <taxon>Pseudomonadota</taxon>
        <taxon>Alphaproteobacteria</taxon>
        <taxon>Parvularculales</taxon>
        <taxon>Parvularculaceae</taxon>
        <taxon>Hyphococcus</taxon>
    </lineage>
</organism>
<dbReference type="Proteomes" id="UP001560685">
    <property type="component" value="Unassembled WGS sequence"/>
</dbReference>
<dbReference type="Pfam" id="PF06199">
    <property type="entry name" value="Phage_tail_2"/>
    <property type="match status" value="1"/>
</dbReference>
<dbReference type="RefSeq" id="WP_369311945.1">
    <property type="nucleotide sequence ID" value="NZ_JBEHZE010000001.1"/>
</dbReference>
<gene>
    <name evidence="1" type="ORF">ABFZ84_01190</name>
</gene>
<dbReference type="PRINTS" id="PR01996">
    <property type="entry name" value="MTP1FAMILY"/>
</dbReference>
<name>A0ABV3Z042_9PROT</name>
<proteinExistence type="predicted"/>
<accession>A0ABV3Z042</accession>
<keyword evidence="2" id="KW-1185">Reference proteome</keyword>